<dbReference type="GO" id="GO:0048786">
    <property type="term" value="C:presynaptic active zone"/>
    <property type="evidence" value="ECO:0007669"/>
    <property type="project" value="TreeGrafter"/>
</dbReference>
<name>A0A3B4WIZ1_SERLL</name>
<keyword evidence="4" id="KW-1185">Reference proteome</keyword>
<dbReference type="Proteomes" id="UP000261360">
    <property type="component" value="Unplaced"/>
</dbReference>
<keyword evidence="1" id="KW-0677">Repeat</keyword>
<accession>A0A3B4WIZ1</accession>
<protein>
    <submittedName>
        <fullName evidence="3">Liprin-alpha-4-like</fullName>
    </submittedName>
</protein>
<organism evidence="3 4">
    <name type="scientific">Seriola lalandi dorsalis</name>
    <dbReference type="NCBI Taxonomy" id="1841481"/>
    <lineage>
        <taxon>Eukaryota</taxon>
        <taxon>Metazoa</taxon>
        <taxon>Chordata</taxon>
        <taxon>Craniata</taxon>
        <taxon>Vertebrata</taxon>
        <taxon>Euteleostomi</taxon>
        <taxon>Actinopterygii</taxon>
        <taxon>Neopterygii</taxon>
        <taxon>Teleostei</taxon>
        <taxon>Neoteleostei</taxon>
        <taxon>Acanthomorphata</taxon>
        <taxon>Carangaria</taxon>
        <taxon>Carangiformes</taxon>
        <taxon>Carangidae</taxon>
        <taxon>Seriola</taxon>
    </lineage>
</organism>
<evidence type="ECO:0000256" key="1">
    <source>
        <dbReference type="ARBA" id="ARBA00022737"/>
    </source>
</evidence>
<dbReference type="GeneTree" id="ENSGT01050000244900"/>
<reference evidence="3" key="2">
    <citation type="submission" date="2025-09" db="UniProtKB">
        <authorList>
            <consortium name="Ensembl"/>
        </authorList>
    </citation>
    <scope>IDENTIFICATION</scope>
</reference>
<dbReference type="STRING" id="1841481.ENSSLDP00000002437"/>
<dbReference type="InterPro" id="IPR013761">
    <property type="entry name" value="SAM/pointed_sf"/>
</dbReference>
<dbReference type="PANTHER" id="PTHR12587">
    <property type="entry name" value="LAR INTERACTING PROTEIN LIP -RELATED PROTEIN"/>
    <property type="match status" value="1"/>
</dbReference>
<keyword evidence="2" id="KW-0472">Membrane</keyword>
<keyword evidence="2" id="KW-1133">Transmembrane helix</keyword>
<evidence type="ECO:0000313" key="4">
    <source>
        <dbReference type="Proteomes" id="UP000261360"/>
    </source>
</evidence>
<dbReference type="GO" id="GO:0050808">
    <property type="term" value="P:synapse organization"/>
    <property type="evidence" value="ECO:0007669"/>
    <property type="project" value="TreeGrafter"/>
</dbReference>
<dbReference type="InterPro" id="IPR029515">
    <property type="entry name" value="Liprin"/>
</dbReference>
<proteinExistence type="predicted"/>
<evidence type="ECO:0000256" key="2">
    <source>
        <dbReference type="SAM" id="Phobius"/>
    </source>
</evidence>
<evidence type="ECO:0000313" key="3">
    <source>
        <dbReference type="Ensembl" id="ENSSLDP00000002437.1"/>
    </source>
</evidence>
<reference evidence="3" key="1">
    <citation type="submission" date="2025-08" db="UniProtKB">
        <authorList>
            <consortium name="Ensembl"/>
        </authorList>
    </citation>
    <scope>IDENTIFICATION</scope>
</reference>
<dbReference type="Ensembl" id="ENSSLDT00000002537.1">
    <property type="protein sequence ID" value="ENSSLDP00000002437.1"/>
    <property type="gene ID" value="ENSSLDG00000001947.1"/>
</dbReference>
<feature type="transmembrane region" description="Helical" evidence="2">
    <location>
        <begin position="65"/>
        <end position="83"/>
    </location>
</feature>
<sequence>MNLTQLSCQIKILPCLHTHTHTHTHTQTHMHTDRLFQVGKLADSCALNEQRECASELTLRGHAHFLFISLSVFLFLVLFFSSLQEYSGNLLESGVHGALIALDETFDYSSLALILQIPMQNTQARQVLEREFNNLLALGTDRRLEESGDDKSFRRSPSWRKRFRAREGGAGLGMMAGSMETLPAGFRMPSMSMPPSVNLVPKKQLQPEGVLQY</sequence>
<dbReference type="PANTHER" id="PTHR12587:SF5">
    <property type="entry name" value="LIPRIN-ALPHA-4"/>
    <property type="match status" value="1"/>
</dbReference>
<dbReference type="FunFam" id="1.10.150.50:FF:000004">
    <property type="entry name" value="PTPRF interacting protein alpha 1"/>
    <property type="match status" value="1"/>
</dbReference>
<dbReference type="AlphaFoldDB" id="A0A3B4WIZ1"/>
<keyword evidence="2" id="KW-0812">Transmembrane</keyword>
<dbReference type="Gene3D" id="1.10.150.50">
    <property type="entry name" value="Transcription Factor, Ets-1"/>
    <property type="match status" value="1"/>
</dbReference>